<reference evidence="1 2" key="1">
    <citation type="journal article" date="2008" name="Chem. Biol. Interact.">
        <title>Extending the Bacillus cereus group genomics to putative food-borne pathogens of different toxicity.</title>
        <authorList>
            <person name="Lapidus A."/>
            <person name="Goltsman E."/>
            <person name="Auger S."/>
            <person name="Galleron N."/>
            <person name="Segurens B."/>
            <person name="Dossat C."/>
            <person name="Land M.L."/>
            <person name="Broussolle V."/>
            <person name="Brillard J."/>
            <person name="Guinebretiere M.H."/>
            <person name="Sanchis V."/>
            <person name="Nguen-The C."/>
            <person name="Lereclus D."/>
            <person name="Richardson P."/>
            <person name="Wincker P."/>
            <person name="Weissenbach J."/>
            <person name="Ehrlich S.D."/>
            <person name="Sorokin A."/>
        </authorList>
    </citation>
    <scope>NUCLEOTIDE SEQUENCE [LARGE SCALE GENOMIC DNA]</scope>
    <source>
        <strain evidence="1 2">KBAB4</strain>
    </source>
</reference>
<proteinExistence type="predicted"/>
<dbReference type="GO" id="GO:0046677">
    <property type="term" value="P:response to antibiotic"/>
    <property type="evidence" value="ECO:0007669"/>
    <property type="project" value="InterPro"/>
</dbReference>
<sequence length="447" mass="50681">MNKKRIIAMVSTALLVTGCGEVGNAQTVAVENSGQSIQKNIVKSIQSQAYPLKTIEPSKSFEDLKPLKKMIGSAQYVGLGENTHGSSEIFTMKFRLVKYLVTEMGFTNFAMEEDWGNGLKLNEYIQTGKGNPREFLKLLYPTDEIIAMIEWMKDYNADPSNKKKIQFIGLDLKELDQGSFNKVIDYVRLHRPDLLAEVEENYKELPSFTGSIQEYMKLAPEMKEKFKANAERVARLLKDENENEQANTEIVSPEYIWAKATASAIEKFTTMLLSNDYPNVIKLHEQYMADHAMWAQEALGGKTMVWGHNIHIAKEIIDEELYPYAAGQFLKERLDNNYVTIGSTTTEGNFTLYSEYDPSTGGKITTGTIPQDVNSFNYTLGKVPYKMFLLDNRHLKGQAEKWVKAKRPLLSIGGQLLPGSSLYFDTSLLEQFDIIFHIRKTSPSHIK</sequence>
<dbReference type="EMBL" id="CP000903">
    <property type="protein sequence ID" value="ABY44179.1"/>
    <property type="molecule type" value="Genomic_DNA"/>
</dbReference>
<dbReference type="AlphaFoldDB" id="A9VL78"/>
<dbReference type="RefSeq" id="WP_012261257.1">
    <property type="nucleotide sequence ID" value="NC_010184.1"/>
</dbReference>
<dbReference type="Gene3D" id="3.40.1660.10">
    <property type="entry name" value="EreA-like (biosynthetic domain)"/>
    <property type="match status" value="1"/>
</dbReference>
<dbReference type="PIRSF" id="PIRSF036794">
    <property type="entry name" value="UCP_erythr_ester"/>
    <property type="match status" value="1"/>
</dbReference>
<name>A9VL78_BACMK</name>
<dbReference type="InterPro" id="IPR014622">
    <property type="entry name" value="UCP036794_erythomycin"/>
</dbReference>
<dbReference type="InterPro" id="IPR007815">
    <property type="entry name" value="Emycin_Estase"/>
</dbReference>
<organism evidence="1 2">
    <name type="scientific">Bacillus mycoides (strain KBAB4)</name>
    <name type="common">Bacillus weihenstephanensis</name>
    <dbReference type="NCBI Taxonomy" id="315730"/>
    <lineage>
        <taxon>Bacteria</taxon>
        <taxon>Bacillati</taxon>
        <taxon>Bacillota</taxon>
        <taxon>Bacilli</taxon>
        <taxon>Bacillales</taxon>
        <taxon>Bacillaceae</taxon>
        <taxon>Bacillus</taxon>
        <taxon>Bacillus cereus group</taxon>
    </lineage>
</organism>
<dbReference type="Proteomes" id="UP000002154">
    <property type="component" value="Chromosome"/>
</dbReference>
<evidence type="ECO:0000313" key="1">
    <source>
        <dbReference type="EMBL" id="ABY44179.1"/>
    </source>
</evidence>
<dbReference type="Gene3D" id="1.20.1440.30">
    <property type="entry name" value="Biosynthetic Protein domain"/>
    <property type="match status" value="1"/>
</dbReference>
<dbReference type="InterPro" id="IPR052036">
    <property type="entry name" value="Hydrolase/PRTase-associated"/>
</dbReference>
<gene>
    <name evidence="1" type="ordered locus">BcerKBAB4_2994</name>
</gene>
<dbReference type="PROSITE" id="PS51257">
    <property type="entry name" value="PROKAR_LIPOPROTEIN"/>
    <property type="match status" value="1"/>
</dbReference>
<dbReference type="HOGENOM" id="CLU_026490_2_0_9"/>
<dbReference type="Gene3D" id="3.30.1870.10">
    <property type="entry name" value="EreA-like, domain 2"/>
    <property type="match status" value="1"/>
</dbReference>
<evidence type="ECO:0000313" key="2">
    <source>
        <dbReference type="Proteomes" id="UP000002154"/>
    </source>
</evidence>
<dbReference type="PANTHER" id="PTHR31299">
    <property type="entry name" value="ESTERASE, PUTATIVE (AFU_ORTHOLOGUE AFUA_1G05850)-RELATED"/>
    <property type="match status" value="1"/>
</dbReference>
<dbReference type="PANTHER" id="PTHR31299:SF0">
    <property type="entry name" value="ESTERASE, PUTATIVE (AFU_ORTHOLOGUE AFUA_1G05850)-RELATED"/>
    <property type="match status" value="1"/>
</dbReference>
<dbReference type="KEGG" id="bwe:BcerKBAB4_2994"/>
<dbReference type="eggNOG" id="COG2312">
    <property type="taxonomic scope" value="Bacteria"/>
</dbReference>
<accession>A9VL78</accession>
<dbReference type="CDD" id="cd14728">
    <property type="entry name" value="Ere-like"/>
    <property type="match status" value="1"/>
</dbReference>
<dbReference type="Pfam" id="PF05139">
    <property type="entry name" value="Erythro_esteras"/>
    <property type="match status" value="1"/>
</dbReference>
<dbReference type="SUPFAM" id="SSF159501">
    <property type="entry name" value="EreA/ChaN-like"/>
    <property type="match status" value="1"/>
</dbReference>
<protein>
    <submittedName>
        <fullName evidence="1">Erythromycin esterase</fullName>
    </submittedName>
</protein>